<evidence type="ECO:0000256" key="8">
    <source>
        <dbReference type="SAM" id="MobiDB-lite"/>
    </source>
</evidence>
<feature type="coiled-coil region" evidence="7">
    <location>
        <begin position="4"/>
        <end position="31"/>
    </location>
</feature>
<sequence length="337" mass="37000">MEPQTLSADQIEDLEANIDELEDALQPLLEQRLPELTSTLPLLDKAKLQVLTAYSINSLIYASLLTAGVNPKTQPVFAEIARLRSYFAKIKDAESGSTPKARLDTAAAARFIAAGLVGNDRYDLERAERIAKEKAKAHLKARRKHIRFDEEDAEKQTGGKAPKESKKRKVEEGAEAEDEEMNDVESENEELYGSEAHASAGPSPAVKKLRIAGDADQDSPSSNGEDANEDAGFTPYKSKAQRRAESRIENHSKKLAKGLYNASPIVRHASRASDNPGRRRRHQGNQENQEEEELIIPQAHPKAPKTHSEAFKALLEGKVEKLPSNGKGKGKGRGKGK</sequence>
<gene>
    <name evidence="9" type="ORF">P154DRAFT_526065</name>
</gene>
<evidence type="ECO:0000313" key="9">
    <source>
        <dbReference type="EMBL" id="KAF1995799.1"/>
    </source>
</evidence>
<dbReference type="Pfam" id="PF04000">
    <property type="entry name" value="Sas10_Utp3"/>
    <property type="match status" value="1"/>
</dbReference>
<proteinExistence type="inferred from homology"/>
<dbReference type="InterPro" id="IPR007146">
    <property type="entry name" value="Sas10/Utp3/C1D"/>
</dbReference>
<keyword evidence="3 6" id="KW-0698">rRNA processing</keyword>
<evidence type="ECO:0000256" key="5">
    <source>
        <dbReference type="ARBA" id="ARBA00023242"/>
    </source>
</evidence>
<comment type="function">
    <text evidence="6">Required for exosome-dependent processing of pre-rRNA and small nucleolar RNA (snRNA) precursors. Involved in processing of 35S pre-rRNA at the A0, A1 and A2 sites.</text>
</comment>
<dbReference type="EMBL" id="ML977633">
    <property type="protein sequence ID" value="KAF1995799.1"/>
    <property type="molecule type" value="Genomic_DNA"/>
</dbReference>
<dbReference type="GO" id="GO:0000178">
    <property type="term" value="C:exosome (RNase complex)"/>
    <property type="evidence" value="ECO:0007669"/>
    <property type="project" value="TreeGrafter"/>
</dbReference>
<feature type="compositionally biased region" description="Basic residues" evidence="8">
    <location>
        <begin position="328"/>
        <end position="337"/>
    </location>
</feature>
<evidence type="ECO:0000256" key="6">
    <source>
        <dbReference type="RuleBase" id="RU368003"/>
    </source>
</evidence>
<keyword evidence="7" id="KW-0175">Coiled coil</keyword>
<evidence type="ECO:0000256" key="3">
    <source>
        <dbReference type="ARBA" id="ARBA00022552"/>
    </source>
</evidence>
<feature type="region of interest" description="Disordered" evidence="8">
    <location>
        <begin position="141"/>
        <end position="337"/>
    </location>
</feature>
<keyword evidence="5 6" id="KW-0539">Nucleus</keyword>
<protein>
    <recommendedName>
        <fullName evidence="6">Exosome complex protein</fullName>
    </recommendedName>
</protein>
<dbReference type="Proteomes" id="UP000799779">
    <property type="component" value="Unassembled WGS sequence"/>
</dbReference>
<dbReference type="OrthoDB" id="1421013at2759"/>
<dbReference type="InterPro" id="IPR011082">
    <property type="entry name" value="Exosome-assoc_fac/DNA_repair"/>
</dbReference>
<evidence type="ECO:0000256" key="2">
    <source>
        <dbReference type="ARBA" id="ARBA00009154"/>
    </source>
</evidence>
<reference evidence="9" key="1">
    <citation type="journal article" date="2020" name="Stud. Mycol.">
        <title>101 Dothideomycetes genomes: a test case for predicting lifestyles and emergence of pathogens.</title>
        <authorList>
            <person name="Haridas S."/>
            <person name="Albert R."/>
            <person name="Binder M."/>
            <person name="Bloem J."/>
            <person name="Labutti K."/>
            <person name="Salamov A."/>
            <person name="Andreopoulos B."/>
            <person name="Baker S."/>
            <person name="Barry K."/>
            <person name="Bills G."/>
            <person name="Bluhm B."/>
            <person name="Cannon C."/>
            <person name="Castanera R."/>
            <person name="Culley D."/>
            <person name="Daum C."/>
            <person name="Ezra D."/>
            <person name="Gonzalez J."/>
            <person name="Henrissat B."/>
            <person name="Kuo A."/>
            <person name="Liang C."/>
            <person name="Lipzen A."/>
            <person name="Lutzoni F."/>
            <person name="Magnuson J."/>
            <person name="Mondo S."/>
            <person name="Nolan M."/>
            <person name="Ohm R."/>
            <person name="Pangilinan J."/>
            <person name="Park H.-J."/>
            <person name="Ramirez L."/>
            <person name="Alfaro M."/>
            <person name="Sun H."/>
            <person name="Tritt A."/>
            <person name="Yoshinaga Y."/>
            <person name="Zwiers L.-H."/>
            <person name="Turgeon B."/>
            <person name="Goodwin S."/>
            <person name="Spatafora J."/>
            <person name="Crous P."/>
            <person name="Grigoriev I."/>
        </authorList>
    </citation>
    <scope>NUCLEOTIDE SEQUENCE</scope>
    <source>
        <strain evidence="9">CBS 123094</strain>
    </source>
</reference>
<dbReference type="PANTHER" id="PTHR15341">
    <property type="entry name" value="SUN-COR STEROID HORMONE RECEPTOR CO-REPRESSOR"/>
    <property type="match status" value="1"/>
</dbReference>
<dbReference type="GO" id="GO:0003677">
    <property type="term" value="F:DNA binding"/>
    <property type="evidence" value="ECO:0007669"/>
    <property type="project" value="TreeGrafter"/>
</dbReference>
<dbReference type="AlphaFoldDB" id="A0A6A5W4F8"/>
<dbReference type="GO" id="GO:0005730">
    <property type="term" value="C:nucleolus"/>
    <property type="evidence" value="ECO:0007669"/>
    <property type="project" value="TreeGrafter"/>
</dbReference>
<evidence type="ECO:0000313" key="10">
    <source>
        <dbReference type="Proteomes" id="UP000799779"/>
    </source>
</evidence>
<feature type="compositionally biased region" description="Basic and acidic residues" evidence="8">
    <location>
        <begin position="242"/>
        <end position="252"/>
    </location>
</feature>
<keyword evidence="10" id="KW-1185">Reference proteome</keyword>
<comment type="similarity">
    <text evidence="2 6">Belongs to the C1D family.</text>
</comment>
<accession>A0A6A5W4F8</accession>
<dbReference type="GO" id="GO:0003723">
    <property type="term" value="F:RNA binding"/>
    <property type="evidence" value="ECO:0007669"/>
    <property type="project" value="UniProtKB-UniRule"/>
</dbReference>
<evidence type="ECO:0000256" key="1">
    <source>
        <dbReference type="ARBA" id="ARBA00004123"/>
    </source>
</evidence>
<evidence type="ECO:0000256" key="4">
    <source>
        <dbReference type="ARBA" id="ARBA00022884"/>
    </source>
</evidence>
<dbReference type="GO" id="GO:0010468">
    <property type="term" value="P:regulation of gene expression"/>
    <property type="evidence" value="ECO:0007669"/>
    <property type="project" value="TreeGrafter"/>
</dbReference>
<evidence type="ECO:0000256" key="7">
    <source>
        <dbReference type="SAM" id="Coils"/>
    </source>
</evidence>
<feature type="compositionally biased region" description="Basic and acidic residues" evidence="8">
    <location>
        <begin position="154"/>
        <end position="172"/>
    </location>
</feature>
<dbReference type="PANTHER" id="PTHR15341:SF3">
    <property type="entry name" value="NUCLEAR NUCLEIC ACID-BINDING PROTEIN C1D"/>
    <property type="match status" value="1"/>
</dbReference>
<dbReference type="GO" id="GO:0000460">
    <property type="term" value="P:maturation of 5.8S rRNA"/>
    <property type="evidence" value="ECO:0007669"/>
    <property type="project" value="TreeGrafter"/>
</dbReference>
<comment type="subcellular location">
    <subcellularLocation>
        <location evidence="1 6">Nucleus</location>
    </subcellularLocation>
</comment>
<feature type="compositionally biased region" description="Basic and acidic residues" evidence="8">
    <location>
        <begin position="306"/>
        <end position="321"/>
    </location>
</feature>
<organism evidence="9 10">
    <name type="scientific">Amniculicola lignicola CBS 123094</name>
    <dbReference type="NCBI Taxonomy" id="1392246"/>
    <lineage>
        <taxon>Eukaryota</taxon>
        <taxon>Fungi</taxon>
        <taxon>Dikarya</taxon>
        <taxon>Ascomycota</taxon>
        <taxon>Pezizomycotina</taxon>
        <taxon>Dothideomycetes</taxon>
        <taxon>Pleosporomycetidae</taxon>
        <taxon>Pleosporales</taxon>
        <taxon>Amniculicolaceae</taxon>
        <taxon>Amniculicola</taxon>
    </lineage>
</organism>
<name>A0A6A5W4F8_9PLEO</name>
<keyword evidence="4 6" id="KW-0694">RNA-binding</keyword>
<feature type="compositionally biased region" description="Acidic residues" evidence="8">
    <location>
        <begin position="173"/>
        <end position="192"/>
    </location>
</feature>